<evidence type="ECO:0000256" key="1">
    <source>
        <dbReference type="SAM" id="Phobius"/>
    </source>
</evidence>
<name>A0A9P6B1U1_9AGAM</name>
<gene>
    <name evidence="3" type="ORF">BS47DRAFT_1342763</name>
</gene>
<dbReference type="Pfam" id="PF20152">
    <property type="entry name" value="DUF6534"/>
    <property type="match status" value="1"/>
</dbReference>
<feature type="domain" description="DUF6534" evidence="2">
    <location>
        <begin position="26"/>
        <end position="111"/>
    </location>
</feature>
<evidence type="ECO:0000313" key="4">
    <source>
        <dbReference type="Proteomes" id="UP000886523"/>
    </source>
</evidence>
<dbReference type="Proteomes" id="UP000886523">
    <property type="component" value="Unassembled WGS sequence"/>
</dbReference>
<proteinExistence type="predicted"/>
<feature type="transmembrane region" description="Helical" evidence="1">
    <location>
        <begin position="86"/>
        <end position="107"/>
    </location>
</feature>
<keyword evidence="1" id="KW-1133">Transmembrane helix</keyword>
<dbReference type="OrthoDB" id="2562493at2759"/>
<reference evidence="3" key="1">
    <citation type="journal article" date="2020" name="Nat. Commun.">
        <title>Large-scale genome sequencing of mycorrhizal fungi provides insights into the early evolution of symbiotic traits.</title>
        <authorList>
            <person name="Miyauchi S."/>
            <person name="Kiss E."/>
            <person name="Kuo A."/>
            <person name="Drula E."/>
            <person name="Kohler A."/>
            <person name="Sanchez-Garcia M."/>
            <person name="Morin E."/>
            <person name="Andreopoulos B."/>
            <person name="Barry K.W."/>
            <person name="Bonito G."/>
            <person name="Buee M."/>
            <person name="Carver A."/>
            <person name="Chen C."/>
            <person name="Cichocki N."/>
            <person name="Clum A."/>
            <person name="Culley D."/>
            <person name="Crous P.W."/>
            <person name="Fauchery L."/>
            <person name="Girlanda M."/>
            <person name="Hayes R.D."/>
            <person name="Keri Z."/>
            <person name="LaButti K."/>
            <person name="Lipzen A."/>
            <person name="Lombard V."/>
            <person name="Magnuson J."/>
            <person name="Maillard F."/>
            <person name="Murat C."/>
            <person name="Nolan M."/>
            <person name="Ohm R.A."/>
            <person name="Pangilinan J."/>
            <person name="Pereira M.F."/>
            <person name="Perotto S."/>
            <person name="Peter M."/>
            <person name="Pfister S."/>
            <person name="Riley R."/>
            <person name="Sitrit Y."/>
            <person name="Stielow J.B."/>
            <person name="Szollosi G."/>
            <person name="Zifcakova L."/>
            <person name="Stursova M."/>
            <person name="Spatafora J.W."/>
            <person name="Tedersoo L."/>
            <person name="Vaario L.M."/>
            <person name="Yamada A."/>
            <person name="Yan M."/>
            <person name="Wang P."/>
            <person name="Xu J."/>
            <person name="Bruns T."/>
            <person name="Baldrian P."/>
            <person name="Vilgalys R."/>
            <person name="Dunand C."/>
            <person name="Henrissat B."/>
            <person name="Grigoriev I.V."/>
            <person name="Hibbett D."/>
            <person name="Nagy L.G."/>
            <person name="Martin F.M."/>
        </authorList>
    </citation>
    <scope>NUCLEOTIDE SEQUENCE</scope>
    <source>
        <strain evidence="3">UP504</strain>
    </source>
</reference>
<dbReference type="AlphaFoldDB" id="A0A9P6B1U1"/>
<organism evidence="3 4">
    <name type="scientific">Hydnum rufescens UP504</name>
    <dbReference type="NCBI Taxonomy" id="1448309"/>
    <lineage>
        <taxon>Eukaryota</taxon>
        <taxon>Fungi</taxon>
        <taxon>Dikarya</taxon>
        <taxon>Basidiomycota</taxon>
        <taxon>Agaricomycotina</taxon>
        <taxon>Agaricomycetes</taxon>
        <taxon>Cantharellales</taxon>
        <taxon>Hydnaceae</taxon>
        <taxon>Hydnum</taxon>
    </lineage>
</organism>
<comment type="caution">
    <text evidence="3">The sequence shown here is derived from an EMBL/GenBank/DDBJ whole genome shotgun (WGS) entry which is preliminary data.</text>
</comment>
<sequence length="197" mass="21660">MSIDVEFDVIVKDCTWLLVSWLAIQATADIVIATRMYLLLRRRRTGVQKTDSVINRMVLYTISTGLVTSVLSCIDLMLFAKYGFQFGVFATGMALGPFYSITMLANLHMRKILRARLATPSPLALNGIKKSIWKNAGGHGREETFQTTRIYVTTEVVCDDVDITPVNSDTNARFPVVQGPVLGAGGEGAELEPKVSV</sequence>
<evidence type="ECO:0000313" key="3">
    <source>
        <dbReference type="EMBL" id="KAF9514786.1"/>
    </source>
</evidence>
<keyword evidence="4" id="KW-1185">Reference proteome</keyword>
<dbReference type="EMBL" id="MU128957">
    <property type="protein sequence ID" value="KAF9514786.1"/>
    <property type="molecule type" value="Genomic_DNA"/>
</dbReference>
<keyword evidence="1" id="KW-0472">Membrane</keyword>
<keyword evidence="1" id="KW-0812">Transmembrane</keyword>
<evidence type="ECO:0000259" key="2">
    <source>
        <dbReference type="Pfam" id="PF20152"/>
    </source>
</evidence>
<protein>
    <recommendedName>
        <fullName evidence="2">DUF6534 domain-containing protein</fullName>
    </recommendedName>
</protein>
<feature type="transmembrane region" description="Helical" evidence="1">
    <location>
        <begin position="16"/>
        <end position="38"/>
    </location>
</feature>
<dbReference type="InterPro" id="IPR045339">
    <property type="entry name" value="DUF6534"/>
</dbReference>
<feature type="transmembrane region" description="Helical" evidence="1">
    <location>
        <begin position="58"/>
        <end position="80"/>
    </location>
</feature>
<accession>A0A9P6B1U1</accession>